<evidence type="ECO:0000313" key="3">
    <source>
        <dbReference type="Proteomes" id="UP001152797"/>
    </source>
</evidence>
<evidence type="ECO:0000313" key="2">
    <source>
        <dbReference type="EMBL" id="CAL4764945.1"/>
    </source>
</evidence>
<dbReference type="AlphaFoldDB" id="A0A9P1BSH2"/>
<name>A0A9P1BSH2_9DINO</name>
<dbReference type="EMBL" id="CAMXCT010000356">
    <property type="protein sequence ID" value="CAI3977633.1"/>
    <property type="molecule type" value="Genomic_DNA"/>
</dbReference>
<dbReference type="Proteomes" id="UP001152797">
    <property type="component" value="Unassembled WGS sequence"/>
</dbReference>
<evidence type="ECO:0000313" key="1">
    <source>
        <dbReference type="EMBL" id="CAI3977633.1"/>
    </source>
</evidence>
<protein>
    <submittedName>
        <fullName evidence="1">Uncharacterized protein</fullName>
    </submittedName>
</protein>
<comment type="caution">
    <text evidence="1">The sequence shown here is derived from an EMBL/GenBank/DDBJ whole genome shotgun (WGS) entry which is preliminary data.</text>
</comment>
<keyword evidence="3" id="KW-1185">Reference proteome</keyword>
<reference evidence="1" key="1">
    <citation type="submission" date="2022-10" db="EMBL/GenBank/DDBJ databases">
        <authorList>
            <person name="Chen Y."/>
            <person name="Dougan E. K."/>
            <person name="Chan C."/>
            <person name="Rhodes N."/>
            <person name="Thang M."/>
        </authorList>
    </citation>
    <scope>NUCLEOTIDE SEQUENCE</scope>
</reference>
<dbReference type="EMBL" id="CAMXCT030000356">
    <property type="protein sequence ID" value="CAL4764945.1"/>
    <property type="molecule type" value="Genomic_DNA"/>
</dbReference>
<proteinExistence type="predicted"/>
<dbReference type="EMBL" id="CAMXCT020000356">
    <property type="protein sequence ID" value="CAL1131008.1"/>
    <property type="molecule type" value="Genomic_DNA"/>
</dbReference>
<accession>A0A9P1BSH2</accession>
<sequence length="195" mass="22151">MTNRLQIRGESEAILQRLRELLRQLSNPKKLHVEQRKHLFHPLHKGAPVQGENLELDRVTVGFNQSTGERFVLEDRWTAAVKDPQKDQWNGWAFFRVKSFNVPGGTGFDHPDRVRGDPSEQVRGDLSEQVRGDPYGNLVMKGRLQQVPQQMPVTPGYGRGTARDRARLVVDDLEHWGVVGGEDADDDAWSHVTDV</sequence>
<reference evidence="2 3" key="2">
    <citation type="submission" date="2024-05" db="EMBL/GenBank/DDBJ databases">
        <authorList>
            <person name="Chen Y."/>
            <person name="Shah S."/>
            <person name="Dougan E. K."/>
            <person name="Thang M."/>
            <person name="Chan C."/>
        </authorList>
    </citation>
    <scope>NUCLEOTIDE SEQUENCE [LARGE SCALE GENOMIC DNA]</scope>
</reference>
<gene>
    <name evidence="1" type="ORF">C1SCF055_LOCUS5759</name>
</gene>
<organism evidence="1">
    <name type="scientific">Cladocopium goreaui</name>
    <dbReference type="NCBI Taxonomy" id="2562237"/>
    <lineage>
        <taxon>Eukaryota</taxon>
        <taxon>Sar</taxon>
        <taxon>Alveolata</taxon>
        <taxon>Dinophyceae</taxon>
        <taxon>Suessiales</taxon>
        <taxon>Symbiodiniaceae</taxon>
        <taxon>Cladocopium</taxon>
    </lineage>
</organism>